<reference evidence="2 3" key="1">
    <citation type="submission" date="2020-08" db="EMBL/GenBank/DDBJ databases">
        <title>Genomic Encyclopedia of Type Strains, Phase IV (KMG-IV): sequencing the most valuable type-strain genomes for metagenomic binning, comparative biology and taxonomic classification.</title>
        <authorList>
            <person name="Goeker M."/>
        </authorList>
    </citation>
    <scope>NUCLEOTIDE SEQUENCE [LARGE SCALE GENOMIC DNA]</scope>
    <source>
        <strain evidence="2 3">DSM 105074</strain>
    </source>
</reference>
<dbReference type="Pfam" id="PF19773">
    <property type="entry name" value="DUF6259"/>
    <property type="match status" value="1"/>
</dbReference>
<dbReference type="InterPro" id="IPR046226">
    <property type="entry name" value="DUF6259"/>
</dbReference>
<evidence type="ECO:0000259" key="1">
    <source>
        <dbReference type="Pfam" id="PF19773"/>
    </source>
</evidence>
<dbReference type="RefSeq" id="WP_184174016.1">
    <property type="nucleotide sequence ID" value="NZ_JACHGF010000003.1"/>
</dbReference>
<name>A0A840TS17_9BACT</name>
<feature type="domain" description="DUF6259" evidence="1">
    <location>
        <begin position="260"/>
        <end position="508"/>
    </location>
</feature>
<protein>
    <recommendedName>
        <fullName evidence="1">DUF6259 domain-containing protein</fullName>
    </recommendedName>
</protein>
<gene>
    <name evidence="2" type="ORF">HNQ92_002186</name>
</gene>
<sequence length="734" mass="82372">MTNPLRAFFTPSPLPVRYCLLGVLWALGGTLNAQPYQLKSAEGTLEISAQGTFTLRPGQAGLPTLTSVNKDWWLVQLWLPDHRGFAGQTVNVKAGAQTPQFQARDNGLRISYPELRQGNQVYQVALTLDIAVVDDAFQISGSINNQEKSWVVRTVQLPDWESTPTEADSLTLYWPVGLGQRFTDLSTLGSRSFNYPSGSGTMPWFTLTNRRGGLYVASHDPQRGAKRLSATYNQDKKAFSFSVQQHPFCAGGQEVPLTPVVIRPYAGEWYQAARLYRSWFDQHLQPVPIPEWVRGNSGWLLAILKQQNGDVMWDYNSLGQLADVADAWNLDVLGLFGWAHGGHDYLYPDYFPDPLMGGTSALKKGIQDAKNKGKRVVLYANGQLIDTGTEYYRYNGNEVIMVNEQRLPYTSAIRKFHSATPVTFVLACNASVGWRKRMLELAEQANALGADGILYDQLGVQGPIQCFDTTHLHQTPATAYTTGRYELLKDIADHMRAKNPDFVIMSEGFFDGLRESIAYHHGWGEGYNFSNPFTAETEDTTDLTTLMKRRVTYPELFRYTFPEVVATQRHATPMQNRLNANYAALYGLRHELESRYRADVQYLLHDSLPGPAAYADPAYYTPDVPMMQSTPPTVARSYMQLLLAFQRRFARMVWEGTFIDTEGITVSTDAVLAKGYRHGDQVGVMLWNFTEKPQSVQVTVQGLKAQEAHEPEAGNVRPDQLMPPQSVRLVLFGK</sequence>
<evidence type="ECO:0000313" key="2">
    <source>
        <dbReference type="EMBL" id="MBB5284043.1"/>
    </source>
</evidence>
<dbReference type="AlphaFoldDB" id="A0A840TS17"/>
<organism evidence="2 3">
    <name type="scientific">Rhabdobacter roseus</name>
    <dbReference type="NCBI Taxonomy" id="1655419"/>
    <lineage>
        <taxon>Bacteria</taxon>
        <taxon>Pseudomonadati</taxon>
        <taxon>Bacteroidota</taxon>
        <taxon>Cytophagia</taxon>
        <taxon>Cytophagales</taxon>
        <taxon>Cytophagaceae</taxon>
        <taxon>Rhabdobacter</taxon>
    </lineage>
</organism>
<dbReference type="EMBL" id="JACHGF010000003">
    <property type="protein sequence ID" value="MBB5284043.1"/>
    <property type="molecule type" value="Genomic_DNA"/>
</dbReference>
<keyword evidence="3" id="KW-1185">Reference proteome</keyword>
<accession>A0A840TS17</accession>
<dbReference type="Proteomes" id="UP000557307">
    <property type="component" value="Unassembled WGS sequence"/>
</dbReference>
<comment type="caution">
    <text evidence="2">The sequence shown here is derived from an EMBL/GenBank/DDBJ whole genome shotgun (WGS) entry which is preliminary data.</text>
</comment>
<evidence type="ECO:0000313" key="3">
    <source>
        <dbReference type="Proteomes" id="UP000557307"/>
    </source>
</evidence>
<proteinExistence type="predicted"/>